<dbReference type="GO" id="GO:0009317">
    <property type="term" value="C:acetyl-CoA carboxylase complex"/>
    <property type="evidence" value="ECO:0007669"/>
    <property type="project" value="InterPro"/>
</dbReference>
<evidence type="ECO:0000313" key="12">
    <source>
        <dbReference type="EMBL" id="MBC8596597.1"/>
    </source>
</evidence>
<dbReference type="InterPro" id="IPR029045">
    <property type="entry name" value="ClpP/crotonase-like_dom_sf"/>
</dbReference>
<keyword evidence="3" id="KW-0444">Lipid biosynthesis</keyword>
<dbReference type="GO" id="GO:0016743">
    <property type="term" value="F:carboxyl- or carbamoyltransferase activity"/>
    <property type="evidence" value="ECO:0007669"/>
    <property type="project" value="InterPro"/>
</dbReference>
<dbReference type="InterPro" id="IPR011763">
    <property type="entry name" value="COA_CT_C"/>
</dbReference>
<keyword evidence="6" id="KW-0276">Fatty acid metabolism</keyword>
<feature type="domain" description="CoA carboxyltransferase C-terminal" evidence="11">
    <location>
        <begin position="1"/>
        <end position="235"/>
    </location>
</feature>
<dbReference type="NCBIfam" id="NF041504">
    <property type="entry name" value="AccA_sub"/>
    <property type="match status" value="1"/>
</dbReference>
<evidence type="ECO:0000313" key="13">
    <source>
        <dbReference type="Proteomes" id="UP000647416"/>
    </source>
</evidence>
<dbReference type="RefSeq" id="WP_262432050.1">
    <property type="nucleotide sequence ID" value="NZ_JACRTE010000006.1"/>
</dbReference>
<dbReference type="InterPro" id="IPR001095">
    <property type="entry name" value="Acetyl_CoA_COase_a_su"/>
</dbReference>
<dbReference type="EMBL" id="JACRTE010000006">
    <property type="protein sequence ID" value="MBC8596597.1"/>
    <property type="molecule type" value="Genomic_DNA"/>
</dbReference>
<evidence type="ECO:0000256" key="2">
    <source>
        <dbReference type="ARBA" id="ARBA00011883"/>
    </source>
</evidence>
<keyword evidence="9" id="KW-0275">Fatty acid biosynthesis</keyword>
<evidence type="ECO:0000256" key="4">
    <source>
        <dbReference type="ARBA" id="ARBA00022679"/>
    </source>
</evidence>
<sequence length="258" mass="28525">MNSYQRVLNARDSKRPSGAYFINRMITKFIEFHGDRRFSDDGAIIGGIGYLNEMPVTVIAMERGTTIEERMKRNFGCPSPEGYRKALRLMKQAEKFNRPVICIINSSGAYCGIGAEERGQGLAIAENLMEMMTLKTPVVSVVTGEGGSGGALALSVADSIFMLENAVYSVISPEGCASILWKDSSKAPDAAEALKLTAKDLHKFGIVETVISEENRTNEEICDELKLKLVKEIKRLNKLDIGDLLDDRYEKFRKIGSV</sequence>
<evidence type="ECO:0000256" key="7">
    <source>
        <dbReference type="ARBA" id="ARBA00022840"/>
    </source>
</evidence>
<evidence type="ECO:0000256" key="8">
    <source>
        <dbReference type="ARBA" id="ARBA00023098"/>
    </source>
</evidence>
<evidence type="ECO:0000256" key="10">
    <source>
        <dbReference type="ARBA" id="ARBA00049152"/>
    </source>
</evidence>
<evidence type="ECO:0000256" key="6">
    <source>
        <dbReference type="ARBA" id="ARBA00022832"/>
    </source>
</evidence>
<name>A0A926FC81_9FIRM</name>
<evidence type="ECO:0000256" key="9">
    <source>
        <dbReference type="ARBA" id="ARBA00023160"/>
    </source>
</evidence>
<comment type="caution">
    <text evidence="12">The sequence shown here is derived from an EMBL/GenBank/DDBJ whole genome shotgun (WGS) entry which is preliminary data.</text>
</comment>
<dbReference type="SUPFAM" id="SSF52096">
    <property type="entry name" value="ClpP/crotonase"/>
    <property type="match status" value="1"/>
</dbReference>
<dbReference type="EC" id="2.1.3.15" evidence="2"/>
<dbReference type="NCBIfam" id="TIGR00513">
    <property type="entry name" value="accA"/>
    <property type="match status" value="1"/>
</dbReference>
<dbReference type="GO" id="GO:0003989">
    <property type="term" value="F:acetyl-CoA carboxylase activity"/>
    <property type="evidence" value="ECO:0007669"/>
    <property type="project" value="InterPro"/>
</dbReference>
<dbReference type="PANTHER" id="PTHR42853:SF3">
    <property type="entry name" value="ACETYL-COENZYME A CARBOXYLASE CARBOXYL TRANSFERASE SUBUNIT ALPHA, CHLOROPLASTIC"/>
    <property type="match status" value="1"/>
</dbReference>
<keyword evidence="12" id="KW-0436">Ligase</keyword>
<keyword evidence="8" id="KW-0443">Lipid metabolism</keyword>
<comment type="pathway">
    <text evidence="1">Lipid metabolism; malonyl-CoA biosynthesis; malonyl-CoA from acetyl-CoA: step 1/1.</text>
</comment>
<accession>A0A926FC81</accession>
<organism evidence="12 13">
    <name type="scientific">Qingrenia yutianensis</name>
    <dbReference type="NCBI Taxonomy" id="2763676"/>
    <lineage>
        <taxon>Bacteria</taxon>
        <taxon>Bacillati</taxon>
        <taxon>Bacillota</taxon>
        <taxon>Clostridia</taxon>
        <taxon>Eubacteriales</taxon>
        <taxon>Oscillospiraceae</taxon>
        <taxon>Qingrenia</taxon>
    </lineage>
</organism>
<protein>
    <recommendedName>
        <fullName evidence="2">acetyl-CoA carboxytransferase</fullName>
        <ecNumber evidence="2">2.1.3.15</ecNumber>
    </recommendedName>
</protein>
<dbReference type="GO" id="GO:0005524">
    <property type="term" value="F:ATP binding"/>
    <property type="evidence" value="ECO:0007669"/>
    <property type="project" value="UniProtKB-KW"/>
</dbReference>
<comment type="catalytic activity">
    <reaction evidence="10">
        <text>N(6)-carboxybiotinyl-L-lysyl-[protein] + acetyl-CoA = N(6)-biotinyl-L-lysyl-[protein] + malonyl-CoA</text>
        <dbReference type="Rhea" id="RHEA:54728"/>
        <dbReference type="Rhea" id="RHEA-COMP:10505"/>
        <dbReference type="Rhea" id="RHEA-COMP:10506"/>
        <dbReference type="ChEBI" id="CHEBI:57288"/>
        <dbReference type="ChEBI" id="CHEBI:57384"/>
        <dbReference type="ChEBI" id="CHEBI:83144"/>
        <dbReference type="ChEBI" id="CHEBI:83145"/>
        <dbReference type="EC" id="2.1.3.15"/>
    </reaction>
</comment>
<keyword evidence="4" id="KW-0808">Transferase</keyword>
<keyword evidence="13" id="KW-1185">Reference proteome</keyword>
<evidence type="ECO:0000256" key="1">
    <source>
        <dbReference type="ARBA" id="ARBA00004956"/>
    </source>
</evidence>
<dbReference type="Pfam" id="PF03255">
    <property type="entry name" value="ACCA"/>
    <property type="match status" value="1"/>
</dbReference>
<dbReference type="PANTHER" id="PTHR42853">
    <property type="entry name" value="ACETYL-COENZYME A CARBOXYLASE CARBOXYL TRANSFERASE SUBUNIT ALPHA"/>
    <property type="match status" value="1"/>
</dbReference>
<dbReference type="PROSITE" id="PS50989">
    <property type="entry name" value="COA_CT_CTER"/>
    <property type="match status" value="1"/>
</dbReference>
<proteinExistence type="predicted"/>
<dbReference type="PRINTS" id="PR01069">
    <property type="entry name" value="ACCCTRFRASEA"/>
</dbReference>
<dbReference type="NCBIfam" id="NF004344">
    <property type="entry name" value="PRK05724.1"/>
    <property type="match status" value="1"/>
</dbReference>
<reference evidence="12" key="1">
    <citation type="submission" date="2020-08" db="EMBL/GenBank/DDBJ databases">
        <title>Genome public.</title>
        <authorList>
            <person name="Liu C."/>
            <person name="Sun Q."/>
        </authorList>
    </citation>
    <scope>NUCLEOTIDE SEQUENCE</scope>
    <source>
        <strain evidence="12">NSJ-50</strain>
    </source>
</reference>
<dbReference type="Gene3D" id="3.90.226.10">
    <property type="entry name" value="2-enoyl-CoA Hydratase, Chain A, domain 1"/>
    <property type="match status" value="1"/>
</dbReference>
<keyword evidence="7" id="KW-0067">ATP-binding</keyword>
<keyword evidence="5" id="KW-0547">Nucleotide-binding</keyword>
<gene>
    <name evidence="12" type="ORF">H8706_06900</name>
</gene>
<evidence type="ECO:0000256" key="5">
    <source>
        <dbReference type="ARBA" id="ARBA00022741"/>
    </source>
</evidence>
<evidence type="ECO:0000256" key="3">
    <source>
        <dbReference type="ARBA" id="ARBA00022516"/>
    </source>
</evidence>
<dbReference type="GO" id="GO:0006633">
    <property type="term" value="P:fatty acid biosynthetic process"/>
    <property type="evidence" value="ECO:0007669"/>
    <property type="project" value="UniProtKB-KW"/>
</dbReference>
<dbReference type="AlphaFoldDB" id="A0A926FC81"/>
<evidence type="ECO:0000259" key="11">
    <source>
        <dbReference type="PROSITE" id="PS50989"/>
    </source>
</evidence>
<dbReference type="Proteomes" id="UP000647416">
    <property type="component" value="Unassembled WGS sequence"/>
</dbReference>